<gene>
    <name evidence="3" type="ORF">ACFQZM_07680</name>
</gene>
<evidence type="ECO:0000313" key="3">
    <source>
        <dbReference type="EMBL" id="MFD0684369.1"/>
    </source>
</evidence>
<dbReference type="GO" id="GO:0016491">
    <property type="term" value="F:oxidoreductase activity"/>
    <property type="evidence" value="ECO:0007669"/>
    <property type="project" value="UniProtKB-KW"/>
</dbReference>
<dbReference type="InterPro" id="IPR018713">
    <property type="entry name" value="MPAB/Lcp_cat_dom"/>
</dbReference>
<dbReference type="Pfam" id="PF09995">
    <property type="entry name" value="MPAB_Lcp_cat"/>
    <property type="match status" value="1"/>
</dbReference>
<evidence type="ECO:0000259" key="2">
    <source>
        <dbReference type="Pfam" id="PF09995"/>
    </source>
</evidence>
<keyword evidence="4" id="KW-1185">Reference proteome</keyword>
<evidence type="ECO:0000313" key="4">
    <source>
        <dbReference type="Proteomes" id="UP001597063"/>
    </source>
</evidence>
<proteinExistence type="predicted"/>
<sequence>MRYTDAVMDRLSLQGDPFADETVATLLERGEMAGFNGMMRWFQQSGQALPEGLPPAARDYLEATARPPKWVDWGTIEDARLFFIDNNVHISTALAFASMPLSYAIPRVARLLTLTHSLEYPSRRMAETGQFTVYLMQPDAFEAGGRFVPAAQKVRLLHAGIRHHLRAGDRWDEVADGVPLSQEDMIGGQVTFSLAVLDALDRLGVHMSTRGAEAYYYAWRVVGAMLGCDVDSAPADLTEARAYLDSYMVRGLGPSPEGVRLTQQLIALYEEVVPGRLLDPVVAATIRLLIGDTCADWLEVPRSAPWDTIAKFAPAALNALERLEDAGPWTEQITDRIGALVARLELTALTHGRVMHYAIPEHLKSEYDVPPSKAARWTPPAPSPTPAEPTDRYSPPPTVTVV</sequence>
<reference evidence="4" key="1">
    <citation type="journal article" date="2019" name="Int. J. Syst. Evol. Microbiol.">
        <title>The Global Catalogue of Microorganisms (GCM) 10K type strain sequencing project: providing services to taxonomists for standard genome sequencing and annotation.</title>
        <authorList>
            <consortium name="The Broad Institute Genomics Platform"/>
            <consortium name="The Broad Institute Genome Sequencing Center for Infectious Disease"/>
            <person name="Wu L."/>
            <person name="Ma J."/>
        </authorList>
    </citation>
    <scope>NUCLEOTIDE SEQUENCE [LARGE SCALE GENOMIC DNA]</scope>
    <source>
        <strain evidence="4">JCM 9371</strain>
    </source>
</reference>
<organism evidence="3 4">
    <name type="scientific">Actinomadura fibrosa</name>
    <dbReference type="NCBI Taxonomy" id="111802"/>
    <lineage>
        <taxon>Bacteria</taxon>
        <taxon>Bacillati</taxon>
        <taxon>Actinomycetota</taxon>
        <taxon>Actinomycetes</taxon>
        <taxon>Streptosporangiales</taxon>
        <taxon>Thermomonosporaceae</taxon>
        <taxon>Actinomadura</taxon>
    </lineage>
</organism>
<accession>A0ABW2XD49</accession>
<dbReference type="PANTHER" id="PTHR37539">
    <property type="entry name" value="SECRETED PROTEIN-RELATED"/>
    <property type="match status" value="1"/>
</dbReference>
<dbReference type="PANTHER" id="PTHR37539:SF1">
    <property type="entry name" value="ER-BOUND OXYGENASE MPAB_MPAB'_RUBBER OXYGENASE CATALYTIC DOMAIN-CONTAINING PROTEIN"/>
    <property type="match status" value="1"/>
</dbReference>
<dbReference type="InterPro" id="IPR037473">
    <property type="entry name" value="Lcp-like"/>
</dbReference>
<dbReference type="EMBL" id="JBHTGP010000003">
    <property type="protein sequence ID" value="MFD0684369.1"/>
    <property type="molecule type" value="Genomic_DNA"/>
</dbReference>
<feature type="region of interest" description="Disordered" evidence="1">
    <location>
        <begin position="370"/>
        <end position="402"/>
    </location>
</feature>
<protein>
    <submittedName>
        <fullName evidence="3">Oxygenase MpaB family protein</fullName>
        <ecNumber evidence="3">1.-.-.-</ecNumber>
    </submittedName>
</protein>
<comment type="caution">
    <text evidence="3">The sequence shown here is derived from an EMBL/GenBank/DDBJ whole genome shotgun (WGS) entry which is preliminary data.</text>
</comment>
<feature type="domain" description="ER-bound oxygenase mpaB/mpaB'/Rubber oxygenase catalytic" evidence="2">
    <location>
        <begin position="115"/>
        <end position="304"/>
    </location>
</feature>
<name>A0ABW2XD49_9ACTN</name>
<dbReference type="Proteomes" id="UP001597063">
    <property type="component" value="Unassembled WGS sequence"/>
</dbReference>
<keyword evidence="3" id="KW-0560">Oxidoreductase</keyword>
<evidence type="ECO:0000256" key="1">
    <source>
        <dbReference type="SAM" id="MobiDB-lite"/>
    </source>
</evidence>
<dbReference type="EC" id="1.-.-.-" evidence="3"/>
<dbReference type="RefSeq" id="WP_131756747.1">
    <property type="nucleotide sequence ID" value="NZ_CAACUY010000020.1"/>
</dbReference>